<feature type="transmembrane region" description="Helical" evidence="6">
    <location>
        <begin position="147"/>
        <end position="169"/>
    </location>
</feature>
<dbReference type="KEGG" id="mme:Marme_2654"/>
<evidence type="ECO:0000259" key="7">
    <source>
        <dbReference type="Pfam" id="PF03600"/>
    </source>
</evidence>
<dbReference type="EMBL" id="CP002583">
    <property type="protein sequence ID" value="ADZ91885.1"/>
    <property type="molecule type" value="Genomic_DNA"/>
</dbReference>
<keyword evidence="5 6" id="KW-0472">Membrane</keyword>
<evidence type="ECO:0000313" key="9">
    <source>
        <dbReference type="Proteomes" id="UP000001062"/>
    </source>
</evidence>
<name>F2JXI5_MARM1</name>
<feature type="transmembrane region" description="Helical" evidence="6">
    <location>
        <begin position="333"/>
        <end position="351"/>
    </location>
</feature>
<dbReference type="STRING" id="717774.Marme_2654"/>
<dbReference type="eggNOG" id="COG0471">
    <property type="taxonomic scope" value="Bacteria"/>
</dbReference>
<evidence type="ECO:0000256" key="2">
    <source>
        <dbReference type="ARBA" id="ARBA00022448"/>
    </source>
</evidence>
<keyword evidence="3 6" id="KW-0812">Transmembrane</keyword>
<proteinExistence type="predicted"/>
<feature type="transmembrane region" description="Helical" evidence="6">
    <location>
        <begin position="190"/>
        <end position="212"/>
    </location>
</feature>
<evidence type="ECO:0000313" key="8">
    <source>
        <dbReference type="EMBL" id="ADZ91885.1"/>
    </source>
</evidence>
<comment type="subcellular location">
    <subcellularLocation>
        <location evidence="1">Membrane</location>
        <topology evidence="1">Multi-pass membrane protein</topology>
    </subcellularLocation>
</comment>
<feature type="transmembrane region" description="Helical" evidence="6">
    <location>
        <begin position="23"/>
        <end position="44"/>
    </location>
</feature>
<reference evidence="8 9" key="1">
    <citation type="journal article" date="2012" name="Stand. Genomic Sci.">
        <title>Complete genome sequence of the melanogenic marine bacterium Marinomonas mediterranea type strain (MMB-1(T)).</title>
        <authorList>
            <person name="Lucas-Elio P."/>
            <person name="Goodwin L."/>
            <person name="Woyke T."/>
            <person name="Pitluck S."/>
            <person name="Nolan M."/>
            <person name="Kyrpides N.C."/>
            <person name="Detter J.C."/>
            <person name="Copeland A."/>
            <person name="Teshima H."/>
            <person name="Bruce D."/>
            <person name="Detter C."/>
            <person name="Tapia R."/>
            <person name="Han S."/>
            <person name="Land M.L."/>
            <person name="Ivanova N."/>
            <person name="Mikhailova N."/>
            <person name="Johnston A.W."/>
            <person name="Sanchez-Amat A."/>
        </authorList>
    </citation>
    <scope>NUCLEOTIDE SEQUENCE [LARGE SCALE GENOMIC DNA]</scope>
    <source>
        <strain evidence="9">ATCC 700492 / JCM 21426 / NBRC 103028 / MMB-1</strain>
    </source>
</reference>
<feature type="transmembrane region" description="Helical" evidence="6">
    <location>
        <begin position="107"/>
        <end position="127"/>
    </location>
</feature>
<dbReference type="PANTHER" id="PTHR10283:SF82">
    <property type="entry name" value="SOLUTE CARRIER FAMILY 13 MEMBER 2"/>
    <property type="match status" value="1"/>
</dbReference>
<feature type="transmembrane region" description="Helical" evidence="6">
    <location>
        <begin position="363"/>
        <end position="384"/>
    </location>
</feature>
<keyword evidence="9" id="KW-1185">Reference proteome</keyword>
<feature type="transmembrane region" description="Helical" evidence="6">
    <location>
        <begin position="308"/>
        <end position="326"/>
    </location>
</feature>
<dbReference type="HOGENOM" id="CLU_030721_0_0_6"/>
<organism evidence="8 9">
    <name type="scientific">Marinomonas mediterranea (strain ATCC 700492 / JCM 21426 / NBRC 103028 / MMB-1)</name>
    <dbReference type="NCBI Taxonomy" id="717774"/>
    <lineage>
        <taxon>Bacteria</taxon>
        <taxon>Pseudomonadati</taxon>
        <taxon>Pseudomonadota</taxon>
        <taxon>Gammaproteobacteria</taxon>
        <taxon>Oceanospirillales</taxon>
        <taxon>Oceanospirillaceae</taxon>
        <taxon>Marinomonas</taxon>
    </lineage>
</organism>
<keyword evidence="2" id="KW-0813">Transport</keyword>
<dbReference type="InterPro" id="IPR004680">
    <property type="entry name" value="Cit_transptr-like_dom"/>
</dbReference>
<feature type="transmembrane region" description="Helical" evidence="6">
    <location>
        <begin position="232"/>
        <end position="253"/>
    </location>
</feature>
<dbReference type="GO" id="GO:0005886">
    <property type="term" value="C:plasma membrane"/>
    <property type="evidence" value="ECO:0007669"/>
    <property type="project" value="TreeGrafter"/>
</dbReference>
<gene>
    <name evidence="8" type="ordered locus">Marme_2654</name>
</gene>
<dbReference type="GO" id="GO:0022857">
    <property type="term" value="F:transmembrane transporter activity"/>
    <property type="evidence" value="ECO:0007669"/>
    <property type="project" value="TreeGrafter"/>
</dbReference>
<evidence type="ECO:0000256" key="4">
    <source>
        <dbReference type="ARBA" id="ARBA00022989"/>
    </source>
</evidence>
<feature type="transmembrane region" description="Helical" evidence="6">
    <location>
        <begin position="415"/>
        <end position="435"/>
    </location>
</feature>
<evidence type="ECO:0000256" key="5">
    <source>
        <dbReference type="ARBA" id="ARBA00023136"/>
    </source>
</evidence>
<dbReference type="PATRIC" id="fig|717774.3.peg.2740"/>
<evidence type="ECO:0000256" key="3">
    <source>
        <dbReference type="ARBA" id="ARBA00022692"/>
    </source>
</evidence>
<feature type="transmembrane region" description="Helical" evidence="6">
    <location>
        <begin position="461"/>
        <end position="484"/>
    </location>
</feature>
<protein>
    <submittedName>
        <fullName evidence="8">Sodium/sulphate symporter</fullName>
    </submittedName>
</protein>
<feature type="transmembrane region" description="Helical" evidence="6">
    <location>
        <begin position="78"/>
        <end position="95"/>
    </location>
</feature>
<dbReference type="Pfam" id="PF03600">
    <property type="entry name" value="CitMHS"/>
    <property type="match status" value="1"/>
</dbReference>
<dbReference type="Proteomes" id="UP000001062">
    <property type="component" value="Chromosome"/>
</dbReference>
<feature type="transmembrane region" description="Helical" evidence="6">
    <location>
        <begin position="391"/>
        <end position="409"/>
    </location>
</feature>
<evidence type="ECO:0000256" key="1">
    <source>
        <dbReference type="ARBA" id="ARBA00004141"/>
    </source>
</evidence>
<keyword evidence="4 6" id="KW-1133">Transmembrane helix</keyword>
<evidence type="ECO:0000256" key="6">
    <source>
        <dbReference type="SAM" id="Phobius"/>
    </source>
</evidence>
<dbReference type="PANTHER" id="PTHR10283">
    <property type="entry name" value="SOLUTE CARRIER FAMILY 13 MEMBER"/>
    <property type="match status" value="1"/>
</dbReference>
<accession>F2JXI5</accession>
<feature type="domain" description="Citrate transporter-like" evidence="7">
    <location>
        <begin position="69"/>
        <end position="414"/>
    </location>
</feature>
<feature type="transmembrane region" description="Helical" evidence="6">
    <location>
        <begin position="285"/>
        <end position="302"/>
    </location>
</feature>
<dbReference type="RefSeq" id="WP_013661788.1">
    <property type="nucleotide sequence ID" value="NC_015276.1"/>
</dbReference>
<dbReference type="AlphaFoldDB" id="F2JXI5"/>
<sequence length="489" mass="54783">MDEISQEAVSAKNVPKKALDYDVLFRLTGWLVTFVLPLFLYVHLPEKIYEQSGEQGVIFLALISGAVSMWVFRLTPNFVPSILVTILSVILNLAPREIVVAGFGSDVIFLVLGMFIFAAMMSTSGLARRISLWLTVRLPNNRFTQPFILFGLGTFLSALIPSPLGRSAIMTPLAVDLSKLSIDPRRQATLQVSAMQGSFLLCTIFLTGNPLNFVMLGFLDLQTQFYFQWGNWFQSTIFVGVVLLSFYCVWVVWRCRKEQTVSDAEVEQVREELRKLKGFDNKERGAVLAMLVLIGSILTMSFHHIALAWITLFIAMVIFLFDGLNAGDMRNRVDWPTLIFIASIMSWGPTIQHLQLDSLALEYLQWLGVFITGNPFVGILALSAVVFSVRLFFPGAPTFVILMSVLISISGDSALSPWVVGFCLITLSESFFLPYQHGVASQVFSALGEEKLMHKEMQRTFLTSNLWFCFARIVALCATLPYWADLALI</sequence>
<dbReference type="OrthoDB" id="5460483at2"/>